<name>A0A4Q7MQE0_9BACT</name>
<organism evidence="3 4">
    <name type="scientific">Pseudobacter ginsenosidimutans</name>
    <dbReference type="NCBI Taxonomy" id="661488"/>
    <lineage>
        <taxon>Bacteria</taxon>
        <taxon>Pseudomonadati</taxon>
        <taxon>Bacteroidota</taxon>
        <taxon>Chitinophagia</taxon>
        <taxon>Chitinophagales</taxon>
        <taxon>Chitinophagaceae</taxon>
        <taxon>Pseudobacter</taxon>
    </lineage>
</organism>
<gene>
    <name evidence="3" type="ORF">EV199_2835</name>
</gene>
<dbReference type="InterPro" id="IPR023393">
    <property type="entry name" value="START-like_dom_sf"/>
</dbReference>
<dbReference type="Proteomes" id="UP000293874">
    <property type="component" value="Unassembled WGS sequence"/>
</dbReference>
<protein>
    <submittedName>
        <fullName evidence="3">Uncharacterized protein YndB with AHSA1/START domain</fullName>
    </submittedName>
</protein>
<comment type="caution">
    <text evidence="3">The sequence shown here is derived from an EMBL/GenBank/DDBJ whole genome shotgun (WGS) entry which is preliminary data.</text>
</comment>
<dbReference type="AlphaFoldDB" id="A0A4Q7MQE0"/>
<dbReference type="CDD" id="cd08895">
    <property type="entry name" value="SRPBCC_CalC_Aha1-like_2"/>
    <property type="match status" value="1"/>
</dbReference>
<evidence type="ECO:0000313" key="3">
    <source>
        <dbReference type="EMBL" id="RZS70936.1"/>
    </source>
</evidence>
<dbReference type="RefSeq" id="WP_130541481.1">
    <property type="nucleotide sequence ID" value="NZ_CP042431.1"/>
</dbReference>
<dbReference type="Pfam" id="PF08327">
    <property type="entry name" value="AHSA1"/>
    <property type="match status" value="1"/>
</dbReference>
<accession>A0A4Q7MQE0</accession>
<keyword evidence="4" id="KW-1185">Reference proteome</keyword>
<proteinExistence type="inferred from homology"/>
<evidence type="ECO:0000313" key="4">
    <source>
        <dbReference type="Proteomes" id="UP000293874"/>
    </source>
</evidence>
<evidence type="ECO:0000256" key="1">
    <source>
        <dbReference type="ARBA" id="ARBA00006817"/>
    </source>
</evidence>
<reference evidence="3 4" key="1">
    <citation type="submission" date="2019-02" db="EMBL/GenBank/DDBJ databases">
        <title>Genomic Encyclopedia of Type Strains, Phase IV (KMG-IV): sequencing the most valuable type-strain genomes for metagenomic binning, comparative biology and taxonomic classification.</title>
        <authorList>
            <person name="Goeker M."/>
        </authorList>
    </citation>
    <scope>NUCLEOTIDE SEQUENCE [LARGE SCALE GENOMIC DNA]</scope>
    <source>
        <strain evidence="3 4">DSM 18116</strain>
    </source>
</reference>
<dbReference type="EMBL" id="SGXA01000002">
    <property type="protein sequence ID" value="RZS70936.1"/>
    <property type="molecule type" value="Genomic_DNA"/>
</dbReference>
<dbReference type="SUPFAM" id="SSF55961">
    <property type="entry name" value="Bet v1-like"/>
    <property type="match status" value="1"/>
</dbReference>
<feature type="domain" description="Activator of Hsp90 ATPase homologue 1/2-like C-terminal" evidence="2">
    <location>
        <begin position="18"/>
        <end position="155"/>
    </location>
</feature>
<comment type="similarity">
    <text evidence="1">Belongs to the AHA1 family.</text>
</comment>
<evidence type="ECO:0000259" key="2">
    <source>
        <dbReference type="Pfam" id="PF08327"/>
    </source>
</evidence>
<dbReference type="InterPro" id="IPR013538">
    <property type="entry name" value="ASHA1/2-like_C"/>
</dbReference>
<sequence length="164" mass="18153">MTDSSKRTDNVSLLIRSSPETIYDACLDPDAIASWRPPSGMSCEIFEFDPREGGRYRMVFRYNDAQHAASGKTSANEDEFTGKFKLLVPNQKIVEEVVFKSDDPAFAGNMIITTTLKQTPGGTQVNIMAEQVPEGISAEDHYAGMMSSLKNLAMYTEQEPDITV</sequence>
<dbReference type="OrthoDB" id="9786557at2"/>
<dbReference type="Gene3D" id="3.30.530.20">
    <property type="match status" value="1"/>
</dbReference>